<dbReference type="HAMAP" id="MF_00724">
    <property type="entry name" value="FliE"/>
    <property type="match status" value="1"/>
</dbReference>
<reference evidence="7 8" key="1">
    <citation type="submission" date="2024-02" db="EMBL/GenBank/DDBJ databases">
        <title>Seven novel Bacillus-like species.</title>
        <authorList>
            <person name="Liu G."/>
        </authorList>
    </citation>
    <scope>NUCLEOTIDE SEQUENCE [LARGE SCALE GENOMIC DNA]</scope>
    <source>
        <strain evidence="7 8">FJAT-52991</strain>
    </source>
</reference>
<evidence type="ECO:0000256" key="5">
    <source>
        <dbReference type="NCBIfam" id="TIGR00205"/>
    </source>
</evidence>
<dbReference type="Proteomes" id="UP001387364">
    <property type="component" value="Chromosome"/>
</dbReference>
<feature type="coiled-coil region" evidence="6">
    <location>
        <begin position="30"/>
        <end position="57"/>
    </location>
</feature>
<name>A0ABZ2N9G1_9BACI</name>
<evidence type="ECO:0000313" key="7">
    <source>
        <dbReference type="EMBL" id="WXB94328.1"/>
    </source>
</evidence>
<dbReference type="Pfam" id="PF02049">
    <property type="entry name" value="FliE"/>
    <property type="match status" value="1"/>
</dbReference>
<keyword evidence="8" id="KW-1185">Reference proteome</keyword>
<keyword evidence="3 4" id="KW-0975">Bacterial flagellum</keyword>
<protein>
    <recommendedName>
        <fullName evidence="4 5">Flagellar hook-basal body complex protein FliE</fullName>
    </recommendedName>
</protein>
<evidence type="ECO:0000256" key="3">
    <source>
        <dbReference type="ARBA" id="ARBA00023143"/>
    </source>
</evidence>
<organism evidence="7 8">
    <name type="scientific">Bacillus kandeliae</name>
    <dbReference type="NCBI Taxonomy" id="3129297"/>
    <lineage>
        <taxon>Bacteria</taxon>
        <taxon>Bacillati</taxon>
        <taxon>Bacillota</taxon>
        <taxon>Bacilli</taxon>
        <taxon>Bacillales</taxon>
        <taxon>Bacillaceae</taxon>
        <taxon>Bacillus</taxon>
    </lineage>
</organism>
<evidence type="ECO:0000256" key="4">
    <source>
        <dbReference type="HAMAP-Rule" id="MF_00724"/>
    </source>
</evidence>
<keyword evidence="6" id="KW-0175">Coiled coil</keyword>
<evidence type="ECO:0000313" key="8">
    <source>
        <dbReference type="Proteomes" id="UP001387364"/>
    </source>
</evidence>
<comment type="similarity">
    <text evidence="2 4">Belongs to the FliE family.</text>
</comment>
<dbReference type="EMBL" id="CP147404">
    <property type="protein sequence ID" value="WXB94328.1"/>
    <property type="molecule type" value="Genomic_DNA"/>
</dbReference>
<dbReference type="PANTHER" id="PTHR34653">
    <property type="match status" value="1"/>
</dbReference>
<comment type="subcellular location">
    <subcellularLocation>
        <location evidence="1 4">Bacterial flagellum basal body</location>
    </subcellularLocation>
</comment>
<dbReference type="PRINTS" id="PR01006">
    <property type="entry name" value="FLGHOOKFLIE"/>
</dbReference>
<evidence type="ECO:0000256" key="6">
    <source>
        <dbReference type="SAM" id="Coils"/>
    </source>
</evidence>
<keyword evidence="7" id="KW-0282">Flagellum</keyword>
<keyword evidence="7" id="KW-0969">Cilium</keyword>
<accession>A0ABZ2N9G1</accession>
<dbReference type="NCBIfam" id="TIGR00205">
    <property type="entry name" value="fliE"/>
    <property type="match status" value="1"/>
</dbReference>
<evidence type="ECO:0000256" key="2">
    <source>
        <dbReference type="ARBA" id="ARBA00009272"/>
    </source>
</evidence>
<keyword evidence="7" id="KW-0966">Cell projection</keyword>
<dbReference type="InterPro" id="IPR001624">
    <property type="entry name" value="FliE"/>
</dbReference>
<evidence type="ECO:0000256" key="1">
    <source>
        <dbReference type="ARBA" id="ARBA00004117"/>
    </source>
</evidence>
<proteinExistence type="inferred from homology"/>
<gene>
    <name evidence="4 7" type="primary">fliE</name>
    <name evidence="7" type="ORF">WDJ61_06795</name>
</gene>
<sequence>MAIESIQGVSPFMKTNAIDNSKKVSPSEAQENFASTLKNSINELNKLETESTQMTDKMIRGEDVDLHQVLIASQKANVSMQFAMEVRNKVVEAYQEIMRMQM</sequence>
<dbReference type="PANTHER" id="PTHR34653:SF1">
    <property type="entry name" value="FLAGELLAR HOOK-BASAL BODY COMPLEX PROTEIN FLIE"/>
    <property type="match status" value="1"/>
</dbReference>